<dbReference type="EMBL" id="JACHJS010000001">
    <property type="protein sequence ID" value="MBB4967832.1"/>
    <property type="molecule type" value="Genomic_DNA"/>
</dbReference>
<sequence length="111" mass="12235">MTGTTTTVGTEHDYREAARDVMRHDGPCHLDLRSAIARTYLDLADVVAYAEKVECGERERFTADVSAACGHLSAALSAENGEGWREREAATVFVRLAVTAPRLRRRAVDRS</sequence>
<dbReference type="RefSeq" id="WP_184672847.1">
    <property type="nucleotide sequence ID" value="NZ_BAABAI010000016.1"/>
</dbReference>
<comment type="caution">
    <text evidence="1">The sequence shown here is derived from an EMBL/GenBank/DDBJ whole genome shotgun (WGS) entry which is preliminary data.</text>
</comment>
<dbReference type="AlphaFoldDB" id="A0A7W7WY47"/>
<evidence type="ECO:0000313" key="1">
    <source>
        <dbReference type="EMBL" id="MBB4967832.1"/>
    </source>
</evidence>
<accession>A0A7W7WY47</accession>
<proteinExistence type="predicted"/>
<reference evidence="1 2" key="1">
    <citation type="submission" date="2020-08" db="EMBL/GenBank/DDBJ databases">
        <title>Sequencing the genomes of 1000 actinobacteria strains.</title>
        <authorList>
            <person name="Klenk H.-P."/>
        </authorList>
    </citation>
    <scope>NUCLEOTIDE SEQUENCE [LARGE SCALE GENOMIC DNA]</scope>
    <source>
        <strain evidence="1 2">DSM 45084</strain>
    </source>
</reference>
<name>A0A7W7WY47_9PSEU</name>
<dbReference type="Proteomes" id="UP000542674">
    <property type="component" value="Unassembled WGS sequence"/>
</dbReference>
<gene>
    <name evidence="1" type="ORF">F4559_005191</name>
</gene>
<keyword evidence="2" id="KW-1185">Reference proteome</keyword>
<evidence type="ECO:0000313" key="2">
    <source>
        <dbReference type="Proteomes" id="UP000542674"/>
    </source>
</evidence>
<protein>
    <submittedName>
        <fullName evidence="1">Uncharacterized protein</fullName>
    </submittedName>
</protein>
<organism evidence="1 2">
    <name type="scientific">Saccharothrix violaceirubra</name>
    <dbReference type="NCBI Taxonomy" id="413306"/>
    <lineage>
        <taxon>Bacteria</taxon>
        <taxon>Bacillati</taxon>
        <taxon>Actinomycetota</taxon>
        <taxon>Actinomycetes</taxon>
        <taxon>Pseudonocardiales</taxon>
        <taxon>Pseudonocardiaceae</taxon>
        <taxon>Saccharothrix</taxon>
    </lineage>
</organism>